<sequence length="443" mass="47977">MAQHATGGDATTGAGPVRTDPVPLTDPAEWRRVRQLFPLDTGGAYLNTAAIGSVPTPVLELLGAADREYARNPRDPYADTTLTAARSTLAASYGCAPDEIAITQSATDATTRILHGLDLGPGDEILTTSHECFTVRSPLALLAQRRGVVLRRLDPPVGPAQRAEQIVEMFAAAITDRTRVVQWPAVSLTIGTTFPTRELAELAQRHGLVSVVDGAQLPGQFVLDLHATGVDFLSASGGKYQCGPLGSGILYARNRVLPEHNPAPLPTFWPVVSLTYPVDGVLPPRDSSREPAYDLGALLQQTDSADLSRAAALAAAAHLFDGLGRERVQRYVLGLGDHLRERVIEHWGADRLLSPHDDRRLHSSIVAFQPFSDPADLSEFARFMEFETRMQREHGIAVQCVGFAPQGQPPTFAIRISPHLYNSREEIDQAVEAMRKVAEGFGR</sequence>
<dbReference type="RefSeq" id="WP_208812399.1">
    <property type="nucleotide sequence ID" value="NZ_WVUH01000043.1"/>
</dbReference>
<dbReference type="InterPro" id="IPR000192">
    <property type="entry name" value="Aminotrans_V_dom"/>
</dbReference>
<dbReference type="EMBL" id="WVUH01000043">
    <property type="protein sequence ID" value="MBO4205936.1"/>
    <property type="molecule type" value="Genomic_DNA"/>
</dbReference>
<dbReference type="Pfam" id="PF00266">
    <property type="entry name" value="Aminotran_5"/>
    <property type="match status" value="1"/>
</dbReference>
<dbReference type="PANTHER" id="PTHR43092">
    <property type="entry name" value="L-CYSTEINE DESULFHYDRASE"/>
    <property type="match status" value="1"/>
</dbReference>
<gene>
    <name evidence="4" type="ORF">GSF22_07940</name>
</gene>
<dbReference type="InterPro" id="IPR015422">
    <property type="entry name" value="PyrdxlP-dep_Trfase_small"/>
</dbReference>
<organism evidence="4 5">
    <name type="scientific">Micromonospora echinofusca</name>
    <dbReference type="NCBI Taxonomy" id="47858"/>
    <lineage>
        <taxon>Bacteria</taxon>
        <taxon>Bacillati</taxon>
        <taxon>Actinomycetota</taxon>
        <taxon>Actinomycetes</taxon>
        <taxon>Micromonosporales</taxon>
        <taxon>Micromonosporaceae</taxon>
        <taxon>Micromonospora</taxon>
    </lineage>
</organism>
<keyword evidence="4" id="KW-0808">Transferase</keyword>
<dbReference type="InterPro" id="IPR015421">
    <property type="entry name" value="PyrdxlP-dep_Trfase_major"/>
</dbReference>
<feature type="compositionally biased region" description="Low complexity" evidence="2">
    <location>
        <begin position="1"/>
        <end position="15"/>
    </location>
</feature>
<dbReference type="Gene3D" id="3.90.1150.10">
    <property type="entry name" value="Aspartate Aminotransferase, domain 1"/>
    <property type="match status" value="1"/>
</dbReference>
<dbReference type="PANTHER" id="PTHR43092:SF6">
    <property type="entry name" value="BLR1280 PROTEIN"/>
    <property type="match status" value="1"/>
</dbReference>
<dbReference type="SUPFAM" id="SSF53383">
    <property type="entry name" value="PLP-dependent transferases"/>
    <property type="match status" value="1"/>
</dbReference>
<evidence type="ECO:0000256" key="1">
    <source>
        <dbReference type="ARBA" id="ARBA00022898"/>
    </source>
</evidence>
<keyword evidence="1" id="KW-0663">Pyridoxal phosphate</keyword>
<proteinExistence type="predicted"/>
<evidence type="ECO:0000313" key="4">
    <source>
        <dbReference type="EMBL" id="MBO4205936.1"/>
    </source>
</evidence>
<name>A0ABS3VN06_MICEH</name>
<evidence type="ECO:0000256" key="2">
    <source>
        <dbReference type="SAM" id="MobiDB-lite"/>
    </source>
</evidence>
<evidence type="ECO:0000259" key="3">
    <source>
        <dbReference type="Pfam" id="PF00266"/>
    </source>
</evidence>
<comment type="caution">
    <text evidence="4">The sequence shown here is derived from an EMBL/GenBank/DDBJ whole genome shotgun (WGS) entry which is preliminary data.</text>
</comment>
<dbReference type="GO" id="GO:0008483">
    <property type="term" value="F:transaminase activity"/>
    <property type="evidence" value="ECO:0007669"/>
    <property type="project" value="UniProtKB-KW"/>
</dbReference>
<dbReference type="Gene3D" id="3.40.640.10">
    <property type="entry name" value="Type I PLP-dependent aspartate aminotransferase-like (Major domain)"/>
    <property type="match status" value="1"/>
</dbReference>
<keyword evidence="4" id="KW-0032">Aminotransferase</keyword>
<reference evidence="4 5" key="1">
    <citation type="submission" date="2019-12" db="EMBL/GenBank/DDBJ databases">
        <title>Whole genome sequencing of endophytic Actinobacterium Micromonospora sp. MPMI6T.</title>
        <authorList>
            <person name="Evv R."/>
            <person name="Podile A.R."/>
        </authorList>
    </citation>
    <scope>NUCLEOTIDE SEQUENCE [LARGE SCALE GENOMIC DNA]</scope>
    <source>
        <strain evidence="4 5">MPMI6</strain>
    </source>
</reference>
<feature type="domain" description="Aminotransferase class V" evidence="3">
    <location>
        <begin position="47"/>
        <end position="262"/>
    </location>
</feature>
<protein>
    <submittedName>
        <fullName evidence="4">Aminotransferase class V-fold PLP-dependent enzyme</fullName>
    </submittedName>
</protein>
<feature type="region of interest" description="Disordered" evidence="2">
    <location>
        <begin position="1"/>
        <end position="24"/>
    </location>
</feature>
<accession>A0ABS3VN06</accession>
<dbReference type="Proteomes" id="UP000823521">
    <property type="component" value="Unassembled WGS sequence"/>
</dbReference>
<dbReference type="InterPro" id="IPR015424">
    <property type="entry name" value="PyrdxlP-dep_Trfase"/>
</dbReference>
<keyword evidence="5" id="KW-1185">Reference proteome</keyword>
<evidence type="ECO:0000313" key="5">
    <source>
        <dbReference type="Proteomes" id="UP000823521"/>
    </source>
</evidence>